<feature type="region of interest" description="Disordered" evidence="2">
    <location>
        <begin position="63"/>
        <end position="85"/>
    </location>
</feature>
<dbReference type="EMBL" id="CM029046">
    <property type="protein sequence ID" value="KAG2588313.1"/>
    <property type="molecule type" value="Genomic_DNA"/>
</dbReference>
<evidence type="ECO:0000313" key="4">
    <source>
        <dbReference type="EMBL" id="KAG2588312.1"/>
    </source>
</evidence>
<evidence type="ECO:0000256" key="2">
    <source>
        <dbReference type="SAM" id="MobiDB-lite"/>
    </source>
</evidence>
<evidence type="ECO:0000313" key="6">
    <source>
        <dbReference type="Proteomes" id="UP000823388"/>
    </source>
</evidence>
<keyword evidence="1" id="KW-0863">Zinc-finger</keyword>
<proteinExistence type="predicted"/>
<dbReference type="Proteomes" id="UP000823388">
    <property type="component" value="Chromosome 5N"/>
</dbReference>
<sequence>MDPSSYPTKDMSFSQSDDNISPLHQALRGKMTMPTLSSSGPNAHAPKESNMILANDHSFQRFYSNSEAPPLQPHPGLTHAPPTSTLASAGLVQSTTENEQELMHSFLTIPVGKFLSPPSITSLLQGNKTAILHAHLDITGASNSDPIFQDLASGIPEEKEMEKLLWSSSSQGNSNGKMSYVKPTYSGQFPMFSHVQRQQQVPSIVNQGSNSSDAIRAAIDKTFEFTEVQRYKCKLCDASFTTPQTYYGHMSLHSKGMSSN</sequence>
<protein>
    <recommendedName>
        <fullName evidence="3">C2H2-type domain-containing protein</fullName>
    </recommendedName>
</protein>
<dbReference type="GO" id="GO:0008270">
    <property type="term" value="F:zinc ion binding"/>
    <property type="evidence" value="ECO:0007669"/>
    <property type="project" value="UniProtKB-KW"/>
</dbReference>
<evidence type="ECO:0000259" key="3">
    <source>
        <dbReference type="PROSITE" id="PS50157"/>
    </source>
</evidence>
<feature type="region of interest" description="Disordered" evidence="2">
    <location>
        <begin position="1"/>
        <end position="20"/>
    </location>
</feature>
<accession>A0A8T0RUT0</accession>
<name>A0A8T0RUT0_PANVG</name>
<gene>
    <name evidence="4" type="ORF">PVAP13_5NG213800</name>
    <name evidence="5" type="ORF">PVAP13_5NG213881</name>
</gene>
<dbReference type="PROSITE" id="PS00028">
    <property type="entry name" value="ZINC_FINGER_C2H2_1"/>
    <property type="match status" value="1"/>
</dbReference>
<keyword evidence="1" id="KW-0479">Metal-binding</keyword>
<comment type="caution">
    <text evidence="5">The sequence shown here is derived from an EMBL/GenBank/DDBJ whole genome shotgun (WGS) entry which is preliminary data.</text>
</comment>
<feature type="compositionally biased region" description="Polar residues" evidence="2">
    <location>
        <begin position="1"/>
        <end position="19"/>
    </location>
</feature>
<feature type="domain" description="C2H2-type" evidence="3">
    <location>
        <begin position="231"/>
        <end position="258"/>
    </location>
</feature>
<evidence type="ECO:0000256" key="1">
    <source>
        <dbReference type="PROSITE-ProRule" id="PRU00042"/>
    </source>
</evidence>
<evidence type="ECO:0000313" key="5">
    <source>
        <dbReference type="EMBL" id="KAG2588313.1"/>
    </source>
</evidence>
<dbReference type="PROSITE" id="PS50157">
    <property type="entry name" value="ZINC_FINGER_C2H2_2"/>
    <property type="match status" value="1"/>
</dbReference>
<dbReference type="SMART" id="SM00355">
    <property type="entry name" value="ZnF_C2H2"/>
    <property type="match status" value="1"/>
</dbReference>
<dbReference type="AlphaFoldDB" id="A0A8T0RUT0"/>
<keyword evidence="6" id="KW-1185">Reference proteome</keyword>
<dbReference type="EMBL" id="CM029046">
    <property type="protein sequence ID" value="KAG2588312.1"/>
    <property type="molecule type" value="Genomic_DNA"/>
</dbReference>
<dbReference type="InterPro" id="IPR013087">
    <property type="entry name" value="Znf_C2H2_type"/>
</dbReference>
<organism evidence="5 6">
    <name type="scientific">Panicum virgatum</name>
    <name type="common">Blackwell switchgrass</name>
    <dbReference type="NCBI Taxonomy" id="38727"/>
    <lineage>
        <taxon>Eukaryota</taxon>
        <taxon>Viridiplantae</taxon>
        <taxon>Streptophyta</taxon>
        <taxon>Embryophyta</taxon>
        <taxon>Tracheophyta</taxon>
        <taxon>Spermatophyta</taxon>
        <taxon>Magnoliopsida</taxon>
        <taxon>Liliopsida</taxon>
        <taxon>Poales</taxon>
        <taxon>Poaceae</taxon>
        <taxon>PACMAD clade</taxon>
        <taxon>Panicoideae</taxon>
        <taxon>Panicodae</taxon>
        <taxon>Paniceae</taxon>
        <taxon>Panicinae</taxon>
        <taxon>Panicum</taxon>
        <taxon>Panicum sect. Hiantes</taxon>
    </lineage>
</organism>
<keyword evidence="1" id="KW-0862">Zinc</keyword>
<reference evidence="5" key="1">
    <citation type="submission" date="2020-05" db="EMBL/GenBank/DDBJ databases">
        <title>WGS assembly of Panicum virgatum.</title>
        <authorList>
            <person name="Lovell J.T."/>
            <person name="Jenkins J."/>
            <person name="Shu S."/>
            <person name="Juenger T.E."/>
            <person name="Schmutz J."/>
        </authorList>
    </citation>
    <scope>NUCLEOTIDE SEQUENCE</scope>
    <source>
        <strain evidence="5">AP13</strain>
    </source>
</reference>